<organism evidence="2 3">
    <name type="scientific">Roseomonas elaeocarpi</name>
    <dbReference type="NCBI Taxonomy" id="907779"/>
    <lineage>
        <taxon>Bacteria</taxon>
        <taxon>Pseudomonadati</taxon>
        <taxon>Pseudomonadota</taxon>
        <taxon>Alphaproteobacteria</taxon>
        <taxon>Acetobacterales</taxon>
        <taxon>Roseomonadaceae</taxon>
        <taxon>Roseomonas</taxon>
    </lineage>
</organism>
<reference evidence="2 3" key="1">
    <citation type="submission" date="2024-09" db="EMBL/GenBank/DDBJ databases">
        <authorList>
            <person name="Sun Q."/>
            <person name="Mori K."/>
        </authorList>
    </citation>
    <scope>NUCLEOTIDE SEQUENCE [LARGE SCALE GENOMIC DNA]</scope>
    <source>
        <strain evidence="2 3">TBRC 5777</strain>
    </source>
</reference>
<feature type="non-terminal residue" evidence="2">
    <location>
        <position position="252"/>
    </location>
</feature>
<dbReference type="InterPro" id="IPR028992">
    <property type="entry name" value="Hedgehog/Intein_dom"/>
</dbReference>
<evidence type="ECO:0000313" key="2">
    <source>
        <dbReference type="EMBL" id="MFC0411009.1"/>
    </source>
</evidence>
<evidence type="ECO:0000313" key="3">
    <source>
        <dbReference type="Proteomes" id="UP001589865"/>
    </source>
</evidence>
<proteinExistence type="predicted"/>
<feature type="non-terminal residue" evidence="2">
    <location>
        <position position="1"/>
    </location>
</feature>
<gene>
    <name evidence="2" type="ORF">ACFFGY_22415</name>
</gene>
<dbReference type="Proteomes" id="UP001589865">
    <property type="component" value="Unassembled WGS sequence"/>
</dbReference>
<comment type="caution">
    <text evidence="2">The sequence shown here is derived from an EMBL/GenBank/DDBJ whole genome shotgun (WGS) entry which is preliminary data.</text>
</comment>
<name>A0ABV6JZ67_9PROT</name>
<dbReference type="Pfam" id="PF13403">
    <property type="entry name" value="Hint_2"/>
    <property type="match status" value="1"/>
</dbReference>
<feature type="domain" description="Hedgehog/Intein (Hint)" evidence="1">
    <location>
        <begin position="1"/>
        <end position="46"/>
    </location>
</feature>
<evidence type="ECO:0000259" key="1">
    <source>
        <dbReference type="Pfam" id="PF13403"/>
    </source>
</evidence>
<dbReference type="EMBL" id="JBHLUN010000035">
    <property type="protein sequence ID" value="MFC0411009.1"/>
    <property type="molecule type" value="Genomic_DNA"/>
</dbReference>
<keyword evidence="3" id="KW-1185">Reference proteome</keyword>
<dbReference type="RefSeq" id="WP_377046762.1">
    <property type="nucleotide sequence ID" value="NZ_JBHLUN010000035.1"/>
</dbReference>
<protein>
    <submittedName>
        <fullName evidence="2">Hint domain-containing protein</fullName>
    </submittedName>
</protein>
<sequence>VHAETLINGATVVQEEVAEVEYFHVELDAHDVMVAEGAAAESFLDTGNRARFDNAAVVQLHPDFGGVPLASARPDPALLAGACAPHHREGAVWQAVAADVLARAEALGWRREVDGTAPWLTDERGRVLRADASDDVAGAGAVTYRFALPRDAVALRLCSGALRPAALRPGEEDRRSLGLAVSALSAVDARGQRRAVPLDHVDLRLGWHGVEDADGTPWRWTDGAALIPPSMLRDAVALEVTVAQRMPRWIAP</sequence>
<accession>A0ABV6JZ67</accession>